<dbReference type="EMBL" id="WEHX01000017">
    <property type="protein sequence ID" value="KAB7661641.1"/>
    <property type="molecule type" value="Genomic_DNA"/>
</dbReference>
<dbReference type="Pfam" id="PF07687">
    <property type="entry name" value="M20_dimer"/>
    <property type="match status" value="1"/>
</dbReference>
<dbReference type="Gene3D" id="3.40.630.10">
    <property type="entry name" value="Zn peptidases"/>
    <property type="match status" value="1"/>
</dbReference>
<dbReference type="PANTHER" id="PTHR11014:SF63">
    <property type="entry name" value="METALLOPEPTIDASE, PUTATIVE (AFU_ORTHOLOGUE AFUA_6G09600)-RELATED"/>
    <property type="match status" value="1"/>
</dbReference>
<accession>A0A6I1ELB5</accession>
<dbReference type="SUPFAM" id="SSF55031">
    <property type="entry name" value="Bacterial exopeptidase dimerisation domain"/>
    <property type="match status" value="1"/>
</dbReference>
<feature type="binding site" evidence="2">
    <location>
        <position position="365"/>
    </location>
    <ligand>
        <name>Mn(2+)</name>
        <dbReference type="ChEBI" id="CHEBI:29035"/>
        <label>2</label>
    </ligand>
</feature>
<evidence type="ECO:0000313" key="5">
    <source>
        <dbReference type="Proteomes" id="UP000430564"/>
    </source>
</evidence>
<dbReference type="GO" id="GO:0019877">
    <property type="term" value="P:diaminopimelate biosynthetic process"/>
    <property type="evidence" value="ECO:0007669"/>
    <property type="project" value="UniProtKB-ARBA"/>
</dbReference>
<dbReference type="AlphaFoldDB" id="A0A6I1ELB5"/>
<feature type="domain" description="Peptidase M20 dimerisation" evidence="3">
    <location>
        <begin position="191"/>
        <end position="280"/>
    </location>
</feature>
<dbReference type="InterPro" id="IPR011650">
    <property type="entry name" value="Peptidase_M20_dimer"/>
</dbReference>
<dbReference type="PANTHER" id="PTHR11014">
    <property type="entry name" value="PEPTIDASE M20 FAMILY MEMBER"/>
    <property type="match status" value="1"/>
</dbReference>
<dbReference type="Proteomes" id="UP000430564">
    <property type="component" value="Unassembled WGS sequence"/>
</dbReference>
<comment type="caution">
    <text evidence="4">The sequence shown here is derived from an EMBL/GenBank/DDBJ whole genome shotgun (WGS) entry which is preliminary data.</text>
</comment>
<dbReference type="InterPro" id="IPR002933">
    <property type="entry name" value="Peptidase_M20"/>
</dbReference>
<evidence type="ECO:0000256" key="1">
    <source>
        <dbReference type="ARBA" id="ARBA00022801"/>
    </source>
</evidence>
<dbReference type="FunFam" id="3.30.70.360:FF:000001">
    <property type="entry name" value="N-acetyldiaminopimelate deacetylase"/>
    <property type="match status" value="1"/>
</dbReference>
<feature type="binding site" evidence="2">
    <location>
        <position position="139"/>
    </location>
    <ligand>
        <name>Mn(2+)</name>
        <dbReference type="ChEBI" id="CHEBI:29035"/>
        <label>2</label>
    </ligand>
</feature>
<dbReference type="Gene3D" id="3.30.70.360">
    <property type="match status" value="1"/>
</dbReference>
<dbReference type="RefSeq" id="WP_152157967.1">
    <property type="nucleotide sequence ID" value="NZ_WEHX01000017.1"/>
</dbReference>
<dbReference type="InterPro" id="IPR017439">
    <property type="entry name" value="Amidohydrolase"/>
</dbReference>
<dbReference type="GO" id="GO:0046872">
    <property type="term" value="F:metal ion binding"/>
    <property type="evidence" value="ECO:0007669"/>
    <property type="project" value="UniProtKB-KW"/>
</dbReference>
<keyword evidence="1 4" id="KW-0378">Hydrolase</keyword>
<feature type="binding site" evidence="2">
    <location>
        <position position="165"/>
    </location>
    <ligand>
        <name>Mn(2+)</name>
        <dbReference type="ChEBI" id="CHEBI:29035"/>
        <label>2</label>
    </ligand>
</feature>
<dbReference type="PIRSF" id="PIRSF005962">
    <property type="entry name" value="Pept_M20D_amidohydro"/>
    <property type="match status" value="1"/>
</dbReference>
<keyword evidence="2" id="KW-0479">Metal-binding</keyword>
<dbReference type="NCBIfam" id="TIGR01891">
    <property type="entry name" value="amidohydrolases"/>
    <property type="match status" value="1"/>
</dbReference>
<feature type="binding site" evidence="2">
    <location>
        <position position="104"/>
    </location>
    <ligand>
        <name>Mn(2+)</name>
        <dbReference type="ChEBI" id="CHEBI:29035"/>
        <label>2</label>
    </ligand>
</feature>
<dbReference type="Pfam" id="PF01546">
    <property type="entry name" value="Peptidase_M20"/>
    <property type="match status" value="1"/>
</dbReference>
<keyword evidence="2" id="KW-0464">Manganese</keyword>
<organism evidence="4 5">
    <name type="scientific">Sutterella seckii</name>
    <dbReference type="NCBI Taxonomy" id="1944635"/>
    <lineage>
        <taxon>Bacteria</taxon>
        <taxon>Pseudomonadati</taxon>
        <taxon>Pseudomonadota</taxon>
        <taxon>Betaproteobacteria</taxon>
        <taxon>Burkholderiales</taxon>
        <taxon>Sutterellaceae</taxon>
        <taxon>Sutterella</taxon>
    </lineage>
</organism>
<evidence type="ECO:0000313" key="4">
    <source>
        <dbReference type="EMBL" id="KAB7661641.1"/>
    </source>
</evidence>
<proteinExistence type="predicted"/>
<feature type="binding site" evidence="2">
    <location>
        <position position="106"/>
    </location>
    <ligand>
        <name>Mn(2+)</name>
        <dbReference type="ChEBI" id="CHEBI:29035"/>
        <label>2</label>
    </ligand>
</feature>
<reference evidence="4 5" key="1">
    <citation type="submission" date="2019-10" db="EMBL/GenBank/DDBJ databases">
        <title>Genome diversity of Sutterella seckii.</title>
        <authorList>
            <person name="Chaplin A.V."/>
            <person name="Sokolova S.R."/>
            <person name="Mosin K.A."/>
            <person name="Ivanova E.L."/>
            <person name="Kochetkova T.O."/>
            <person name="Goltsov A.Y."/>
            <person name="Trofimov D.Y."/>
            <person name="Efimov B.A."/>
        </authorList>
    </citation>
    <scope>NUCLEOTIDE SEQUENCE [LARGE SCALE GENOMIC DNA]</scope>
    <source>
        <strain evidence="4 5">ASD393</strain>
    </source>
</reference>
<dbReference type="InterPro" id="IPR036264">
    <property type="entry name" value="Bact_exopeptidase_dim_dom"/>
</dbReference>
<gene>
    <name evidence="4" type="ORF">GBM95_04360</name>
</gene>
<sequence>MPRTLEALLGREDAERIIEFRRDLHRHPEIGMDTARTAEKLEAFLSTFPVDRVKRVEKNGVVALIKGREDGPMIGLRGDTDALPIQDETNNPWTSEVEKCAHLCGHDGHTAGALATALYLSKHRDFAGSVAVIFQPGEEGWAGADLMIKDGLFKRFPCKEVYAIHGDPSHDLGTILLQPGPMTASVDIAYMTVEGRGGHGARPQEAIDPMPAAAELILALQTIVSRRVDPNDSAVVSCCYVHAGDPLAPTVIPQRVELSATIRTFDGKVRDLIEKRFNEITSGIGTTFGGVVKLDYQRRYPPQINDEKLALAAIDALKPVFGDENVVTNAKPSMGGEDFAFMSEAVPGVYMKVGLRDKDHQAALHNPGFDFNDLALANSVEAFRAIVEARLPLKA</sequence>
<comment type="cofactor">
    <cofactor evidence="2">
        <name>Mn(2+)</name>
        <dbReference type="ChEBI" id="CHEBI:29035"/>
    </cofactor>
    <text evidence="2">The Mn(2+) ion enhances activity.</text>
</comment>
<evidence type="ECO:0000259" key="3">
    <source>
        <dbReference type="Pfam" id="PF07687"/>
    </source>
</evidence>
<name>A0A6I1ELB5_9BURK</name>
<dbReference type="SUPFAM" id="SSF53187">
    <property type="entry name" value="Zn-dependent exopeptidases"/>
    <property type="match status" value="1"/>
</dbReference>
<evidence type="ECO:0000256" key="2">
    <source>
        <dbReference type="PIRSR" id="PIRSR005962-1"/>
    </source>
</evidence>
<dbReference type="OrthoDB" id="8875216at2"/>
<dbReference type="GO" id="GO:0050118">
    <property type="term" value="F:N-acetyldiaminopimelate deacetylase activity"/>
    <property type="evidence" value="ECO:0007669"/>
    <property type="project" value="UniProtKB-ARBA"/>
</dbReference>
<protein>
    <submittedName>
        <fullName evidence="4">Amidohydrolase</fullName>
    </submittedName>
</protein>